<feature type="chain" id="PRO_5045467554" evidence="6">
    <location>
        <begin position="33"/>
        <end position="994"/>
    </location>
</feature>
<evidence type="ECO:0000313" key="10">
    <source>
        <dbReference type="Proteomes" id="UP001379533"/>
    </source>
</evidence>
<keyword evidence="10" id="KW-1185">Reference proteome</keyword>
<evidence type="ECO:0000256" key="4">
    <source>
        <dbReference type="RuleBase" id="RU003357"/>
    </source>
</evidence>
<dbReference type="InterPro" id="IPR037066">
    <property type="entry name" value="Plug_dom_sf"/>
</dbReference>
<gene>
    <name evidence="9" type="ORF">LZC95_17430</name>
</gene>
<comment type="similarity">
    <text evidence="4">Belongs to the TonB-dependent receptor family.</text>
</comment>
<feature type="region of interest" description="Disordered" evidence="5">
    <location>
        <begin position="37"/>
        <end position="90"/>
    </location>
</feature>
<dbReference type="Gene3D" id="2.40.170.20">
    <property type="entry name" value="TonB-dependent receptor, beta-barrel domain"/>
    <property type="match status" value="1"/>
</dbReference>
<dbReference type="InterPro" id="IPR008969">
    <property type="entry name" value="CarboxyPept-like_regulatory"/>
</dbReference>
<dbReference type="Pfam" id="PF07715">
    <property type="entry name" value="Plug"/>
    <property type="match status" value="1"/>
</dbReference>
<feature type="domain" description="TonB-dependent receptor-like beta-barrel" evidence="7">
    <location>
        <begin position="481"/>
        <end position="962"/>
    </location>
</feature>
<comment type="subcellular location">
    <subcellularLocation>
        <location evidence="1 4">Cell outer membrane</location>
    </subcellularLocation>
</comment>
<dbReference type="PANTHER" id="PTHR40980:SF5">
    <property type="entry name" value="TONB-DEPENDENT RECEPTOR"/>
    <property type="match status" value="1"/>
</dbReference>
<evidence type="ECO:0000256" key="6">
    <source>
        <dbReference type="SAM" id="SignalP"/>
    </source>
</evidence>
<reference evidence="9 10" key="1">
    <citation type="submission" date="2021-12" db="EMBL/GenBank/DDBJ databases">
        <title>Discovery of the Pendulisporaceae a myxobacterial family with distinct sporulation behavior and unique specialized metabolism.</title>
        <authorList>
            <person name="Garcia R."/>
            <person name="Popoff A."/>
            <person name="Bader C.D."/>
            <person name="Loehr J."/>
            <person name="Walesch S."/>
            <person name="Walt C."/>
            <person name="Boldt J."/>
            <person name="Bunk B."/>
            <person name="Haeckl F.J.F.P.J."/>
            <person name="Gunesch A.P."/>
            <person name="Birkelbach J."/>
            <person name="Nuebel U."/>
            <person name="Pietschmann T."/>
            <person name="Bach T."/>
            <person name="Mueller R."/>
        </authorList>
    </citation>
    <scope>NUCLEOTIDE SEQUENCE [LARGE SCALE GENOMIC DNA]</scope>
    <source>
        <strain evidence="9 10">MSr12523</strain>
    </source>
</reference>
<dbReference type="EMBL" id="CP089982">
    <property type="protein sequence ID" value="WXA98601.1"/>
    <property type="molecule type" value="Genomic_DNA"/>
</dbReference>
<feature type="domain" description="TonB-dependent receptor plug" evidence="8">
    <location>
        <begin position="193"/>
        <end position="280"/>
    </location>
</feature>
<dbReference type="PANTHER" id="PTHR40980">
    <property type="entry name" value="PLUG DOMAIN-CONTAINING PROTEIN"/>
    <property type="match status" value="1"/>
</dbReference>
<keyword evidence="2 4" id="KW-0472">Membrane</keyword>
<organism evidence="9 10">
    <name type="scientific">Pendulispora brunnea</name>
    <dbReference type="NCBI Taxonomy" id="2905690"/>
    <lineage>
        <taxon>Bacteria</taxon>
        <taxon>Pseudomonadati</taxon>
        <taxon>Myxococcota</taxon>
        <taxon>Myxococcia</taxon>
        <taxon>Myxococcales</taxon>
        <taxon>Sorangiineae</taxon>
        <taxon>Pendulisporaceae</taxon>
        <taxon>Pendulispora</taxon>
    </lineage>
</organism>
<dbReference type="InterPro" id="IPR000531">
    <property type="entry name" value="Beta-barrel_TonB"/>
</dbReference>
<sequence>MPLTSRFPGNVYLLFATAVSSATYFAPGVAFAQDAPAPDAATQSAPAPPTAPTPAPDPIPADATAEEAAEELKEEDPSRPPPKGKGAVWGVITDSDTKDTLIEAQVFVLGKDKRVLTDVDGRYRIELPPGDYDFRVVYELHQTRRLKRVRVVAGKTRRIDVPMESDKEAHEELSPIEADIERASAAAQIQIRRNAATASDGVGAQDIAKTPDRNAADASRRVVGVTLVEGRYLFVRGLGERYSNALLNGAPLPSPEPDRQAVPLDIFPTAVLSDVTVSKTFVPDMPGDFAGGSVNIHTRDLPPKFQFQANVGLGFNTETTFQRRLSHQGGSTDWLGIDDGGRKLPSVIPNENVQAFVPGASGRNPRLTEYGRAMNSPMTTTNPISLPNGTISAYVGNSIRFGKKNEQAFGYQFAAGYSRRFVRRNDEILRNFNPDPQNPGQLILQNDYRANTGLDLVAWNGLSTLTYAPSLDHRFTLTGLYSRGSEKEGREITGPNAERNGAVVYDTRLRFVSRDLAFGQLRGEHRFPSTMGTQIAWTGTASRAKLDEPNTRETVYSDDPTLGRSWLQGTLSGSHFYAKQSETTYGGSVDVTQPVTRELKATKNFKFGGLITRRHREFNARRFRYTDTGQNPGAILLPPDQLFTNPNIGDAQDGTSALELTEYTRKNDAYNADHNVYAGYLMGDFWFGERLRAIVGARVESSTQTIDSFDPHVGVSTAVQAKLAKTDLLPSANLIFKVTEASNLRLSASRTVARPQLRELAPFSFTDYFGAREIEGNPNLDRTRINNYDVRFEWFPGEADVLAATAFAKSFDKPIEPIIISQGRGVLSYQNARGATNLGIELEARKQLGFISKALQDFSVLSNLTLVHSRVELDSGPGQVQTSNVRPLAQQSPFIVNFAIDYNHESSRTRIRVLYNIFGERIAQVGQLGLPDIYEQPRSQLDASITQGIGKYVDLKLAADNLLDAPYRFLQADNIVQRYKLGTSVWLSATVNIQ</sequence>
<dbReference type="SUPFAM" id="SSF49464">
    <property type="entry name" value="Carboxypeptidase regulatory domain-like"/>
    <property type="match status" value="1"/>
</dbReference>
<name>A0ABZ2KQH9_9BACT</name>
<feature type="compositionally biased region" description="Acidic residues" evidence="5">
    <location>
        <begin position="64"/>
        <end position="74"/>
    </location>
</feature>
<dbReference type="InterPro" id="IPR012910">
    <property type="entry name" value="Plug_dom"/>
</dbReference>
<keyword evidence="4" id="KW-0798">TonB box</keyword>
<keyword evidence="6" id="KW-0732">Signal</keyword>
<evidence type="ECO:0000313" key="9">
    <source>
        <dbReference type="EMBL" id="WXA98601.1"/>
    </source>
</evidence>
<protein>
    <submittedName>
        <fullName evidence="9">TonB-dependent receptor</fullName>
    </submittedName>
</protein>
<dbReference type="Pfam" id="PF13620">
    <property type="entry name" value="CarboxypepD_reg"/>
    <property type="match status" value="1"/>
</dbReference>
<proteinExistence type="inferred from homology"/>
<evidence type="ECO:0000256" key="3">
    <source>
        <dbReference type="ARBA" id="ARBA00023237"/>
    </source>
</evidence>
<evidence type="ECO:0000256" key="1">
    <source>
        <dbReference type="ARBA" id="ARBA00004442"/>
    </source>
</evidence>
<evidence type="ECO:0000256" key="5">
    <source>
        <dbReference type="SAM" id="MobiDB-lite"/>
    </source>
</evidence>
<keyword evidence="3" id="KW-0998">Cell outer membrane</keyword>
<feature type="signal peptide" evidence="6">
    <location>
        <begin position="1"/>
        <end position="32"/>
    </location>
</feature>
<dbReference type="Gene3D" id="2.170.130.10">
    <property type="entry name" value="TonB-dependent receptor, plug domain"/>
    <property type="match status" value="1"/>
</dbReference>
<dbReference type="Gene3D" id="2.60.40.1120">
    <property type="entry name" value="Carboxypeptidase-like, regulatory domain"/>
    <property type="match status" value="1"/>
</dbReference>
<dbReference type="SUPFAM" id="SSF56935">
    <property type="entry name" value="Porins"/>
    <property type="match status" value="1"/>
</dbReference>
<accession>A0ABZ2KQH9</accession>
<dbReference type="RefSeq" id="WP_394849215.1">
    <property type="nucleotide sequence ID" value="NZ_CP089982.1"/>
</dbReference>
<feature type="compositionally biased region" description="Pro residues" evidence="5">
    <location>
        <begin position="46"/>
        <end position="59"/>
    </location>
</feature>
<evidence type="ECO:0000259" key="7">
    <source>
        <dbReference type="Pfam" id="PF00593"/>
    </source>
</evidence>
<keyword evidence="9" id="KW-0675">Receptor</keyword>
<evidence type="ECO:0000259" key="8">
    <source>
        <dbReference type="Pfam" id="PF07715"/>
    </source>
</evidence>
<dbReference type="Pfam" id="PF00593">
    <property type="entry name" value="TonB_dep_Rec_b-barrel"/>
    <property type="match status" value="1"/>
</dbReference>
<dbReference type="InterPro" id="IPR036942">
    <property type="entry name" value="Beta-barrel_TonB_sf"/>
</dbReference>
<dbReference type="Proteomes" id="UP001379533">
    <property type="component" value="Chromosome"/>
</dbReference>
<evidence type="ECO:0000256" key="2">
    <source>
        <dbReference type="ARBA" id="ARBA00023136"/>
    </source>
</evidence>